<gene>
    <name evidence="11" type="ORF">CINCED_3A010910</name>
</gene>
<keyword evidence="5 10" id="KW-0276">Fatty acid metabolism</keyword>
<dbReference type="GO" id="GO:0034626">
    <property type="term" value="P:fatty acid elongation, polyunsaturated fatty acid"/>
    <property type="evidence" value="ECO:0007669"/>
    <property type="project" value="TreeGrafter"/>
</dbReference>
<comment type="similarity">
    <text evidence="10">Belongs to the ELO family.</text>
</comment>
<keyword evidence="12" id="KW-1185">Reference proteome</keyword>
<evidence type="ECO:0000313" key="12">
    <source>
        <dbReference type="Proteomes" id="UP000325440"/>
    </source>
</evidence>
<proteinExistence type="inferred from homology"/>
<evidence type="ECO:0000256" key="2">
    <source>
        <dbReference type="ARBA" id="ARBA00022516"/>
    </source>
</evidence>
<dbReference type="InterPro" id="IPR030457">
    <property type="entry name" value="ELO_CS"/>
</dbReference>
<evidence type="ECO:0000256" key="1">
    <source>
        <dbReference type="ARBA" id="ARBA00004141"/>
    </source>
</evidence>
<evidence type="ECO:0000256" key="3">
    <source>
        <dbReference type="ARBA" id="ARBA00022679"/>
    </source>
</evidence>
<dbReference type="InterPro" id="IPR002076">
    <property type="entry name" value="ELO_fam"/>
</dbReference>
<feature type="transmembrane region" description="Helical" evidence="10">
    <location>
        <begin position="146"/>
        <end position="163"/>
    </location>
</feature>
<evidence type="ECO:0000313" key="11">
    <source>
        <dbReference type="EMBL" id="VVC34102.1"/>
    </source>
</evidence>
<keyword evidence="7 10" id="KW-0443">Lipid metabolism</keyword>
<organism evidence="11 12">
    <name type="scientific">Cinara cedri</name>
    <dbReference type="NCBI Taxonomy" id="506608"/>
    <lineage>
        <taxon>Eukaryota</taxon>
        <taxon>Metazoa</taxon>
        <taxon>Ecdysozoa</taxon>
        <taxon>Arthropoda</taxon>
        <taxon>Hexapoda</taxon>
        <taxon>Insecta</taxon>
        <taxon>Pterygota</taxon>
        <taxon>Neoptera</taxon>
        <taxon>Paraneoptera</taxon>
        <taxon>Hemiptera</taxon>
        <taxon>Sternorrhyncha</taxon>
        <taxon>Aphidomorpha</taxon>
        <taxon>Aphidoidea</taxon>
        <taxon>Aphididae</taxon>
        <taxon>Lachninae</taxon>
        <taxon>Cinara</taxon>
    </lineage>
</organism>
<evidence type="ECO:0000256" key="5">
    <source>
        <dbReference type="ARBA" id="ARBA00022832"/>
    </source>
</evidence>
<sequence length="283" mass="33016">MVRILMRPKPSNYSYVFDFEENYDCDSTRQWMTANWTNCFYYCAIYAILVFGIRRLMRNHNGFRLKGLLILWNTMLATFSLIGFARTAPELFRVLNNYGLHHSVCVSSYLEDDSVSGFWSWLFVLSKLPELGDTIFIVLRKQPLIFLHWYHHITVLLYSWFSYHEFTSSARWFVVMNYSVHSMMYTYYAARAMGYRPPTQISMFITASQLTQMIVGCFINYTTYGYLKAGGPQSCRVSKLNVTLSSAMYLSYLVLFAQFFYNAYILKSKGGRGGATQKASKQH</sequence>
<evidence type="ECO:0000256" key="9">
    <source>
        <dbReference type="ARBA" id="ARBA00023160"/>
    </source>
</evidence>
<dbReference type="GO" id="GO:0009922">
    <property type="term" value="F:fatty acid elongase activity"/>
    <property type="evidence" value="ECO:0007669"/>
    <property type="project" value="UniProtKB-EC"/>
</dbReference>
<dbReference type="GO" id="GO:0019367">
    <property type="term" value="P:fatty acid elongation, saturated fatty acid"/>
    <property type="evidence" value="ECO:0007669"/>
    <property type="project" value="TreeGrafter"/>
</dbReference>
<dbReference type="EMBL" id="CABPRJ010000983">
    <property type="protein sequence ID" value="VVC34102.1"/>
    <property type="molecule type" value="Genomic_DNA"/>
</dbReference>
<keyword evidence="6 10" id="KW-1133">Transmembrane helix</keyword>
<keyword evidence="3 10" id="KW-0808">Transferase</keyword>
<protein>
    <recommendedName>
        <fullName evidence="10">Elongation of very long chain fatty acids protein</fullName>
        <ecNumber evidence="10">2.3.1.199</ecNumber>
    </recommendedName>
    <alternativeName>
        <fullName evidence="10">Very-long-chain 3-oxoacyl-CoA synthase</fullName>
    </alternativeName>
</protein>
<evidence type="ECO:0000256" key="6">
    <source>
        <dbReference type="ARBA" id="ARBA00022989"/>
    </source>
</evidence>
<feature type="transmembrane region" description="Helical" evidence="10">
    <location>
        <begin position="69"/>
        <end position="88"/>
    </location>
</feature>
<comment type="subcellular location">
    <subcellularLocation>
        <location evidence="1">Membrane</location>
        <topology evidence="1">Multi-pass membrane protein</topology>
    </subcellularLocation>
</comment>
<feature type="transmembrane region" description="Helical" evidence="10">
    <location>
        <begin position="39"/>
        <end position="57"/>
    </location>
</feature>
<dbReference type="AlphaFoldDB" id="A0A5E4MPF9"/>
<name>A0A5E4MPF9_9HEMI</name>
<comment type="catalytic activity">
    <reaction evidence="10">
        <text>a very-long-chain acyl-CoA + malonyl-CoA + H(+) = a very-long-chain 3-oxoacyl-CoA + CO2 + CoA</text>
        <dbReference type="Rhea" id="RHEA:32727"/>
        <dbReference type="ChEBI" id="CHEBI:15378"/>
        <dbReference type="ChEBI" id="CHEBI:16526"/>
        <dbReference type="ChEBI" id="CHEBI:57287"/>
        <dbReference type="ChEBI" id="CHEBI:57384"/>
        <dbReference type="ChEBI" id="CHEBI:90725"/>
        <dbReference type="ChEBI" id="CHEBI:90736"/>
        <dbReference type="EC" id="2.3.1.199"/>
    </reaction>
</comment>
<feature type="transmembrane region" description="Helical" evidence="10">
    <location>
        <begin position="169"/>
        <end position="189"/>
    </location>
</feature>
<feature type="transmembrane region" description="Helical" evidence="10">
    <location>
        <begin position="118"/>
        <end position="139"/>
    </location>
</feature>
<evidence type="ECO:0000256" key="10">
    <source>
        <dbReference type="RuleBase" id="RU361115"/>
    </source>
</evidence>
<dbReference type="GO" id="GO:0030148">
    <property type="term" value="P:sphingolipid biosynthetic process"/>
    <property type="evidence" value="ECO:0007669"/>
    <property type="project" value="TreeGrafter"/>
</dbReference>
<keyword evidence="4 10" id="KW-0812">Transmembrane</keyword>
<feature type="transmembrane region" description="Helical" evidence="10">
    <location>
        <begin position="247"/>
        <end position="266"/>
    </location>
</feature>
<evidence type="ECO:0000256" key="8">
    <source>
        <dbReference type="ARBA" id="ARBA00023136"/>
    </source>
</evidence>
<dbReference type="GO" id="GO:0005789">
    <property type="term" value="C:endoplasmic reticulum membrane"/>
    <property type="evidence" value="ECO:0007669"/>
    <property type="project" value="TreeGrafter"/>
</dbReference>
<dbReference type="Pfam" id="PF01151">
    <property type="entry name" value="ELO"/>
    <property type="match status" value="1"/>
</dbReference>
<dbReference type="GO" id="GO:0042761">
    <property type="term" value="P:very long-chain fatty acid biosynthetic process"/>
    <property type="evidence" value="ECO:0007669"/>
    <property type="project" value="TreeGrafter"/>
</dbReference>
<dbReference type="PANTHER" id="PTHR11157">
    <property type="entry name" value="FATTY ACID ACYL TRANSFERASE-RELATED"/>
    <property type="match status" value="1"/>
</dbReference>
<keyword evidence="8 10" id="KW-0472">Membrane</keyword>
<dbReference type="EC" id="2.3.1.199" evidence="10"/>
<reference evidence="11 12" key="1">
    <citation type="submission" date="2019-08" db="EMBL/GenBank/DDBJ databases">
        <authorList>
            <person name="Alioto T."/>
            <person name="Alioto T."/>
            <person name="Gomez Garrido J."/>
        </authorList>
    </citation>
    <scope>NUCLEOTIDE SEQUENCE [LARGE SCALE GENOMIC DNA]</scope>
</reference>
<dbReference type="GO" id="GO:0034625">
    <property type="term" value="P:fatty acid elongation, monounsaturated fatty acid"/>
    <property type="evidence" value="ECO:0007669"/>
    <property type="project" value="TreeGrafter"/>
</dbReference>
<keyword evidence="2 10" id="KW-0444">Lipid biosynthesis</keyword>
<accession>A0A5E4MPF9</accession>
<feature type="transmembrane region" description="Helical" evidence="10">
    <location>
        <begin position="201"/>
        <end position="227"/>
    </location>
</feature>
<dbReference type="Proteomes" id="UP000325440">
    <property type="component" value="Unassembled WGS sequence"/>
</dbReference>
<keyword evidence="9 10" id="KW-0275">Fatty acid biosynthesis</keyword>
<dbReference type="PANTHER" id="PTHR11157:SF17">
    <property type="entry name" value="ELONGATION OF VERY LONG CHAIN FATTY ACIDS PROTEIN 6"/>
    <property type="match status" value="1"/>
</dbReference>
<evidence type="ECO:0000256" key="4">
    <source>
        <dbReference type="ARBA" id="ARBA00022692"/>
    </source>
</evidence>
<evidence type="ECO:0000256" key="7">
    <source>
        <dbReference type="ARBA" id="ARBA00023098"/>
    </source>
</evidence>
<dbReference type="OrthoDB" id="10259681at2759"/>
<dbReference type="PROSITE" id="PS01188">
    <property type="entry name" value="ELO"/>
    <property type="match status" value="1"/>
</dbReference>